<sequence length="88" mass="10604">MKNRLDLQLALRAFQKIIDFGTKKDNEYILNGLIASTDFDGYTLFIRDEHVCLSIFFHHKYELDSDNQIHNLQFFEKMENIDKKYKQK</sequence>
<reference evidence="1 2" key="1">
    <citation type="submission" date="2024-06" db="EMBL/GenBank/DDBJ databases">
        <authorList>
            <person name="Li F."/>
        </authorList>
    </citation>
    <scope>NUCLEOTIDE SEQUENCE [LARGE SCALE GENOMIC DNA]</scope>
    <source>
        <strain evidence="1 2">GXAS 311</strain>
    </source>
</reference>
<proteinExistence type="predicted"/>
<gene>
    <name evidence="1" type="ORF">ABVT43_11245</name>
</gene>
<dbReference type="Pfam" id="PF11280">
    <property type="entry name" value="DUF3081"/>
    <property type="match status" value="1"/>
</dbReference>
<name>A0ABV2BUU2_9GAMM</name>
<comment type="caution">
    <text evidence="1">The sequence shown here is derived from an EMBL/GenBank/DDBJ whole genome shotgun (WGS) entry which is preliminary data.</text>
</comment>
<dbReference type="InterPro" id="IPR021432">
    <property type="entry name" value="DUF3081"/>
</dbReference>
<dbReference type="Proteomes" id="UP001548189">
    <property type="component" value="Unassembled WGS sequence"/>
</dbReference>
<dbReference type="RefSeq" id="WP_353896286.1">
    <property type="nucleotide sequence ID" value="NZ_JBEVCJ010000012.1"/>
</dbReference>
<evidence type="ECO:0000313" key="2">
    <source>
        <dbReference type="Proteomes" id="UP001548189"/>
    </source>
</evidence>
<evidence type="ECO:0000313" key="1">
    <source>
        <dbReference type="EMBL" id="MET1255702.1"/>
    </source>
</evidence>
<organism evidence="1 2">
    <name type="scientific">Aliikangiella maris</name>
    <dbReference type="NCBI Taxonomy" id="3162458"/>
    <lineage>
        <taxon>Bacteria</taxon>
        <taxon>Pseudomonadati</taxon>
        <taxon>Pseudomonadota</taxon>
        <taxon>Gammaproteobacteria</taxon>
        <taxon>Oceanospirillales</taxon>
        <taxon>Pleioneaceae</taxon>
        <taxon>Aliikangiella</taxon>
    </lineage>
</organism>
<protein>
    <submittedName>
        <fullName evidence="1">DUF3081 family protein</fullName>
    </submittedName>
</protein>
<keyword evidence="2" id="KW-1185">Reference proteome</keyword>
<accession>A0ABV2BUU2</accession>
<dbReference type="EMBL" id="JBEVCJ010000012">
    <property type="protein sequence ID" value="MET1255702.1"/>
    <property type="molecule type" value="Genomic_DNA"/>
</dbReference>